<evidence type="ECO:0000256" key="9">
    <source>
        <dbReference type="RuleBase" id="RU361193"/>
    </source>
</evidence>
<dbReference type="PANTHER" id="PTHR11742">
    <property type="entry name" value="MANNOSYL-OLIGOSACCHARIDE ALPHA-1,2-MANNOSIDASE-RELATED"/>
    <property type="match status" value="1"/>
</dbReference>
<dbReference type="Gene3D" id="1.50.10.10">
    <property type="match status" value="1"/>
</dbReference>
<dbReference type="InterPro" id="IPR012341">
    <property type="entry name" value="6hp_glycosidase-like_sf"/>
</dbReference>
<evidence type="ECO:0000256" key="8">
    <source>
        <dbReference type="PIRSR" id="PIRSR601382-3"/>
    </source>
</evidence>
<feature type="region of interest" description="Disordered" evidence="10">
    <location>
        <begin position="624"/>
        <end position="652"/>
    </location>
</feature>
<gene>
    <name evidence="11" type="ORF">F503_04236</name>
</gene>
<dbReference type="PANTHER" id="PTHR11742:SF89">
    <property type="entry name" value="ALPHA-1,2-MANNOSIDASE"/>
    <property type="match status" value="1"/>
</dbReference>
<evidence type="ECO:0000256" key="4">
    <source>
        <dbReference type="ARBA" id="ARBA00022801"/>
    </source>
</evidence>
<feature type="active site" evidence="6">
    <location>
        <position position="359"/>
    </location>
</feature>
<feature type="binding site" evidence="7">
    <location>
        <position position="617"/>
    </location>
    <ligand>
        <name>Ca(2+)</name>
        <dbReference type="ChEBI" id="CHEBI:29108"/>
    </ligand>
</feature>
<feature type="compositionally biased region" description="Basic residues" evidence="10">
    <location>
        <begin position="643"/>
        <end position="652"/>
    </location>
</feature>
<evidence type="ECO:0000313" key="12">
    <source>
        <dbReference type="Proteomes" id="UP000016923"/>
    </source>
</evidence>
<keyword evidence="5 8" id="KW-1015">Disulfide bond</keyword>
<dbReference type="GO" id="GO:0036503">
    <property type="term" value="P:ERAD pathway"/>
    <property type="evidence" value="ECO:0007669"/>
    <property type="project" value="UniProtKB-ARBA"/>
</dbReference>
<dbReference type="GO" id="GO:0005975">
    <property type="term" value="P:carbohydrate metabolic process"/>
    <property type="evidence" value="ECO:0007669"/>
    <property type="project" value="InterPro"/>
</dbReference>
<dbReference type="PRINTS" id="PR00747">
    <property type="entry name" value="GLYHDRLASE47"/>
</dbReference>
<evidence type="ECO:0000313" key="11">
    <source>
        <dbReference type="EMBL" id="EPE08649.1"/>
    </source>
</evidence>
<organism evidence="11 12">
    <name type="scientific">Ophiostoma piceae (strain UAMH 11346)</name>
    <name type="common">Sap stain fungus</name>
    <dbReference type="NCBI Taxonomy" id="1262450"/>
    <lineage>
        <taxon>Eukaryota</taxon>
        <taxon>Fungi</taxon>
        <taxon>Dikarya</taxon>
        <taxon>Ascomycota</taxon>
        <taxon>Pezizomycotina</taxon>
        <taxon>Sordariomycetes</taxon>
        <taxon>Sordariomycetidae</taxon>
        <taxon>Ophiostomatales</taxon>
        <taxon>Ophiostomataceae</taxon>
        <taxon>Ophiostoma</taxon>
    </lineage>
</organism>
<dbReference type="EMBL" id="KE148148">
    <property type="protein sequence ID" value="EPE08649.1"/>
    <property type="molecule type" value="Genomic_DNA"/>
</dbReference>
<proteinExistence type="inferred from homology"/>
<dbReference type="GO" id="GO:0016020">
    <property type="term" value="C:membrane"/>
    <property type="evidence" value="ECO:0007669"/>
    <property type="project" value="InterPro"/>
</dbReference>
<keyword evidence="7" id="KW-0106">Calcium</keyword>
<comment type="similarity">
    <text evidence="3 9">Belongs to the glycosyl hydrolase 47 family.</text>
</comment>
<dbReference type="AlphaFoldDB" id="S3C575"/>
<dbReference type="EC" id="3.2.1.-" evidence="9"/>
<dbReference type="STRING" id="1262450.S3C575"/>
<dbReference type="SUPFAM" id="SSF48225">
    <property type="entry name" value="Seven-hairpin glycosidases"/>
    <property type="match status" value="1"/>
</dbReference>
<feature type="active site" evidence="6">
    <location>
        <position position="530"/>
    </location>
</feature>
<sequence length="652" mass="73289">MLLSPMLFRRKRRLLFAVAVFLLCVFCLTSPYASLQEETAGSRKQNKLRPARASKRRVAYVKSAVDWALRQPKHPIATKDLVRLPQGLIFSSHLPDDSVYDENTPARIQYNFRADPDYKAFDILLVRDKRRDAVRSAFKRGWETYRQNAWGYDELMPMSLKGKDNFGGWGATLVDSLDTLWIMELHDEFDEAVRAVATIDWDVAVSPTCSLFETNIRYLGGLLSAYEMSGAKALLDKGAELAYMLLAAFDTPSHMPVNQLHFDHAFQGILTPSDHEAAAAVGTLSLEFTKMAQLTGDDRFFDAIDRIKRELARIQDSTTVPGLWPTFLDLQNGLIEASGSVGNGPRDSNHVYTLGGLSDSLYEYLPKMYQLLGGQDVTYRDMHIKAIDAMRKHLLFRPMIPDPEARGHDILMSGTAMAMQGDASVNLIPEVQHLACFAGGMFALGGRLFDRPEDVDTGMQLTQGCAWAYNSFHTGIMPEVSDIVPCPGDSIEEACPWNKDAWIKATSLHDERCPRGFTRIRDPRYMLRPEAVESVFLLYRMTGDRSLQETAWNMYMSIERSTATEEANAAIADVTAQGPTLKIDSMESFFFAETLKYLYLAFSDPDYFSLDEYVYNTEAHPFKVPRRKQSPPASTYTTSKGNKSSKKGKNTG</sequence>
<evidence type="ECO:0000256" key="3">
    <source>
        <dbReference type="ARBA" id="ARBA00007658"/>
    </source>
</evidence>
<keyword evidence="9" id="KW-0326">Glycosidase</keyword>
<reference evidence="11 12" key="1">
    <citation type="journal article" date="2013" name="BMC Genomics">
        <title>The genome and transcriptome of the pine saprophyte Ophiostoma piceae, and a comparison with the bark beetle-associated pine pathogen Grosmannia clavigera.</title>
        <authorList>
            <person name="Haridas S."/>
            <person name="Wang Y."/>
            <person name="Lim L."/>
            <person name="Massoumi Alamouti S."/>
            <person name="Jackman S."/>
            <person name="Docking R."/>
            <person name="Robertson G."/>
            <person name="Birol I."/>
            <person name="Bohlmann J."/>
            <person name="Breuil C."/>
        </authorList>
    </citation>
    <scope>NUCLEOTIDE SEQUENCE [LARGE SCALE GENOMIC DNA]</scope>
    <source>
        <strain evidence="11 12">UAMH 11346</strain>
    </source>
</reference>
<dbReference type="OrthoDB" id="8118055at2759"/>
<evidence type="ECO:0000256" key="10">
    <source>
        <dbReference type="SAM" id="MobiDB-lite"/>
    </source>
</evidence>
<dbReference type="UniPathway" id="UPA00378"/>
<dbReference type="VEuPathDB" id="FungiDB:F503_04236"/>
<dbReference type="InterPro" id="IPR036026">
    <property type="entry name" value="Seven-hairpin_glycosidases"/>
</dbReference>
<evidence type="ECO:0000256" key="7">
    <source>
        <dbReference type="PIRSR" id="PIRSR601382-2"/>
    </source>
</evidence>
<evidence type="ECO:0000256" key="2">
    <source>
        <dbReference type="ARBA" id="ARBA00004922"/>
    </source>
</evidence>
<keyword evidence="7" id="KW-0479">Metal-binding</keyword>
<dbReference type="GO" id="GO:0005783">
    <property type="term" value="C:endoplasmic reticulum"/>
    <property type="evidence" value="ECO:0007669"/>
    <property type="project" value="TreeGrafter"/>
</dbReference>
<evidence type="ECO:0000256" key="5">
    <source>
        <dbReference type="ARBA" id="ARBA00023157"/>
    </source>
</evidence>
<dbReference type="eggNOG" id="KOG2204">
    <property type="taxonomic scope" value="Eukaryota"/>
</dbReference>
<evidence type="ECO:0000256" key="6">
    <source>
        <dbReference type="PIRSR" id="PIRSR601382-1"/>
    </source>
</evidence>
<dbReference type="InterPro" id="IPR001382">
    <property type="entry name" value="Glyco_hydro_47"/>
</dbReference>
<dbReference type="InterPro" id="IPR050749">
    <property type="entry name" value="Glycosyl_Hydrolase_47"/>
</dbReference>
<dbReference type="Pfam" id="PF01532">
    <property type="entry name" value="Glyco_hydro_47"/>
    <property type="match status" value="1"/>
</dbReference>
<comment type="cofactor">
    <cofactor evidence="1 7">
        <name>Ca(2+)</name>
        <dbReference type="ChEBI" id="CHEBI:29108"/>
    </cofactor>
</comment>
<dbReference type="Proteomes" id="UP000016923">
    <property type="component" value="Unassembled WGS sequence"/>
</dbReference>
<dbReference type="GO" id="GO:0004571">
    <property type="term" value="F:mannosyl-oligosaccharide 1,2-alpha-mannosidase activity"/>
    <property type="evidence" value="ECO:0007669"/>
    <property type="project" value="InterPro"/>
</dbReference>
<feature type="active site" description="Proton donor" evidence="6">
    <location>
        <position position="479"/>
    </location>
</feature>
<feature type="disulfide bond" evidence="8">
    <location>
        <begin position="436"/>
        <end position="465"/>
    </location>
</feature>
<dbReference type="GO" id="GO:0005509">
    <property type="term" value="F:calcium ion binding"/>
    <property type="evidence" value="ECO:0007669"/>
    <property type="project" value="InterPro"/>
</dbReference>
<name>S3C575_OPHP1</name>
<evidence type="ECO:0000256" key="1">
    <source>
        <dbReference type="ARBA" id="ARBA00001913"/>
    </source>
</evidence>
<dbReference type="OMA" id="LWIMELH"/>
<comment type="pathway">
    <text evidence="2">Protein modification; protein glycosylation.</text>
</comment>
<dbReference type="HOGENOM" id="CLU_003818_0_0_1"/>
<feature type="active site" description="Proton donor" evidence="6">
    <location>
        <position position="213"/>
    </location>
</feature>
<dbReference type="FunFam" id="1.50.10.10:FF:000037">
    <property type="entry name" value="alpha-1,2-Mannosidase"/>
    <property type="match status" value="1"/>
</dbReference>
<protein>
    <recommendedName>
        <fullName evidence="9">alpha-1,2-Mannosidase</fullName>
        <ecNumber evidence="9">3.2.1.-</ecNumber>
    </recommendedName>
</protein>
<accession>S3C575</accession>
<keyword evidence="4 9" id="KW-0378">Hydrolase</keyword>
<keyword evidence="12" id="KW-1185">Reference proteome</keyword>